<dbReference type="InterPro" id="IPR036249">
    <property type="entry name" value="Thioredoxin-like_sf"/>
</dbReference>
<sequence length="204" mass="21453">MNTFLLIAVIVLAVAVAALFLMLLALAREIGRVQVRLGPLGARMMDTGPKIAQVAPSFRGLKDHLGREVGVGGHRDKAQLLLFTAPSCSTCKSLLPGIKAMAKAEKGLEVVIISDGTPEEHQNFLAGSGIGAELNYVDARDVGIAYQVGTTPYGVILDEHGKIQAKGLCNHMAQVESLLNALESGTPSLQHLHEAAKTRAAAGL</sequence>
<dbReference type="SUPFAM" id="SSF52833">
    <property type="entry name" value="Thioredoxin-like"/>
    <property type="match status" value="1"/>
</dbReference>
<dbReference type="RefSeq" id="WP_060652324.1">
    <property type="nucleotide sequence ID" value="NZ_AZXY01000006.1"/>
</dbReference>
<protein>
    <submittedName>
        <fullName evidence="2">Methylamine utilization protein</fullName>
    </submittedName>
</protein>
<dbReference type="PATRIC" id="fig|1441730.3.peg.2813"/>
<evidence type="ECO:0000313" key="3">
    <source>
        <dbReference type="Proteomes" id="UP000053060"/>
    </source>
</evidence>
<evidence type="ECO:0000259" key="1">
    <source>
        <dbReference type="PROSITE" id="PS51352"/>
    </source>
</evidence>
<gene>
    <name evidence="2" type="ORF">Z045_13535</name>
</gene>
<organism evidence="2 3">
    <name type="scientific">Rhodococcus pyridinivorans KG-16</name>
    <dbReference type="NCBI Taxonomy" id="1441730"/>
    <lineage>
        <taxon>Bacteria</taxon>
        <taxon>Bacillati</taxon>
        <taxon>Actinomycetota</taxon>
        <taxon>Actinomycetes</taxon>
        <taxon>Mycobacteriales</taxon>
        <taxon>Nocardiaceae</taxon>
        <taxon>Rhodococcus</taxon>
    </lineage>
</organism>
<evidence type="ECO:0000313" key="2">
    <source>
        <dbReference type="EMBL" id="KSZ58202.1"/>
    </source>
</evidence>
<dbReference type="Proteomes" id="UP000053060">
    <property type="component" value="Unassembled WGS sequence"/>
</dbReference>
<dbReference type="Gene3D" id="3.40.30.10">
    <property type="entry name" value="Glutaredoxin"/>
    <property type="match status" value="1"/>
</dbReference>
<accession>A0A0V9UJN0</accession>
<dbReference type="GO" id="GO:0016491">
    <property type="term" value="F:oxidoreductase activity"/>
    <property type="evidence" value="ECO:0007669"/>
    <property type="project" value="InterPro"/>
</dbReference>
<dbReference type="EMBL" id="AZXY01000006">
    <property type="protein sequence ID" value="KSZ58202.1"/>
    <property type="molecule type" value="Genomic_DNA"/>
</dbReference>
<dbReference type="GO" id="GO:0016209">
    <property type="term" value="F:antioxidant activity"/>
    <property type="evidence" value="ECO:0007669"/>
    <property type="project" value="InterPro"/>
</dbReference>
<proteinExistence type="predicted"/>
<dbReference type="Pfam" id="PF00578">
    <property type="entry name" value="AhpC-TSA"/>
    <property type="match status" value="1"/>
</dbReference>
<dbReference type="InterPro" id="IPR013766">
    <property type="entry name" value="Thioredoxin_domain"/>
</dbReference>
<reference evidence="3" key="1">
    <citation type="submission" date="2015-01" db="EMBL/GenBank/DDBJ databases">
        <title>Draft genome sequence of Rhodococcus pyridinivorans strain KG-16, a hydrocarbon-degrading bacterium.</title>
        <authorList>
            <person name="Aggarwal R.K."/>
            <person name="Dawar C."/>
        </authorList>
    </citation>
    <scope>NUCLEOTIDE SEQUENCE [LARGE SCALE GENOMIC DNA]</scope>
    <source>
        <strain evidence="3">KG-16</strain>
    </source>
</reference>
<dbReference type="InterPro" id="IPR000866">
    <property type="entry name" value="AhpC/TSA"/>
</dbReference>
<dbReference type="AlphaFoldDB" id="A0A0V9UJN0"/>
<dbReference type="PROSITE" id="PS51352">
    <property type="entry name" value="THIOREDOXIN_2"/>
    <property type="match status" value="1"/>
</dbReference>
<reference evidence="2 3" key="2">
    <citation type="journal article" date="2016" name="Genome Announc.">
        <title>Draft Genome Sequence of a Versatile Hydrocarbon-Degrading Bacterium, Rhodococcus pyridinivorans Strain KG-16, Collected from Oil Fields in India.</title>
        <authorList>
            <person name="Aggarwal R.K."/>
            <person name="Dawar C."/>
            <person name="Phanindranath R."/>
            <person name="Mutnuri L."/>
            <person name="Dayal A.M."/>
        </authorList>
    </citation>
    <scope>NUCLEOTIDE SEQUENCE [LARGE SCALE GENOMIC DNA]</scope>
    <source>
        <strain evidence="2 3">KG-16</strain>
    </source>
</reference>
<feature type="domain" description="Thioredoxin" evidence="1">
    <location>
        <begin position="49"/>
        <end position="184"/>
    </location>
</feature>
<name>A0A0V9UJN0_9NOCA</name>
<dbReference type="PANTHER" id="PTHR42852:SF17">
    <property type="entry name" value="THIOREDOXIN-LIKE PROTEIN HI_1115"/>
    <property type="match status" value="1"/>
</dbReference>
<dbReference type="InterPro" id="IPR050553">
    <property type="entry name" value="Thioredoxin_ResA/DsbE_sf"/>
</dbReference>
<comment type="caution">
    <text evidence="2">The sequence shown here is derived from an EMBL/GenBank/DDBJ whole genome shotgun (WGS) entry which is preliminary data.</text>
</comment>
<dbReference type="PANTHER" id="PTHR42852">
    <property type="entry name" value="THIOL:DISULFIDE INTERCHANGE PROTEIN DSBE"/>
    <property type="match status" value="1"/>
</dbReference>